<dbReference type="GO" id="GO:0007165">
    <property type="term" value="P:signal transduction"/>
    <property type="evidence" value="ECO:0007669"/>
    <property type="project" value="InterPro"/>
</dbReference>
<evidence type="ECO:0008006" key="10">
    <source>
        <dbReference type="Google" id="ProtNLM"/>
    </source>
</evidence>
<keyword evidence="2" id="KW-0343">GTPase activation</keyword>
<dbReference type="Gene3D" id="3.30.505.10">
    <property type="entry name" value="SH2 domain"/>
    <property type="match status" value="1"/>
</dbReference>
<dbReference type="WBParaSite" id="MBELARI_LOCUS14771">
    <property type="protein sequence ID" value="MBELARI_LOCUS14771"/>
    <property type="gene ID" value="MBELARI_LOCUS14771"/>
</dbReference>
<comment type="similarity">
    <text evidence="1">Belongs to the RIN (Ras interaction/interference) family.</text>
</comment>
<dbReference type="SUPFAM" id="SSF109993">
    <property type="entry name" value="VPS9 domain"/>
    <property type="match status" value="1"/>
</dbReference>
<name>A0AAF3EL53_9BILA</name>
<dbReference type="GO" id="GO:0005085">
    <property type="term" value="F:guanyl-nucleotide exchange factor activity"/>
    <property type="evidence" value="ECO:0007669"/>
    <property type="project" value="InterPro"/>
</dbReference>
<dbReference type="InterPro" id="IPR037191">
    <property type="entry name" value="VPS9_dom_sf"/>
</dbReference>
<dbReference type="PROSITE" id="PS50200">
    <property type="entry name" value="RA"/>
    <property type="match status" value="1"/>
</dbReference>
<dbReference type="InterPro" id="IPR000159">
    <property type="entry name" value="RA_dom"/>
</dbReference>
<evidence type="ECO:0000259" key="7">
    <source>
        <dbReference type="PROSITE" id="PS51205"/>
    </source>
</evidence>
<evidence type="ECO:0000256" key="4">
    <source>
        <dbReference type="SAM" id="MobiDB-lite"/>
    </source>
</evidence>
<dbReference type="GO" id="GO:0005829">
    <property type="term" value="C:cytosol"/>
    <property type="evidence" value="ECO:0007669"/>
    <property type="project" value="TreeGrafter"/>
</dbReference>
<keyword evidence="3" id="KW-0727">SH2 domain</keyword>
<dbReference type="InterPro" id="IPR003123">
    <property type="entry name" value="VPS9"/>
</dbReference>
<dbReference type="InterPro" id="IPR000980">
    <property type="entry name" value="SH2"/>
</dbReference>
<dbReference type="InterPro" id="IPR036860">
    <property type="entry name" value="SH2_dom_sf"/>
</dbReference>
<feature type="region of interest" description="Disordered" evidence="4">
    <location>
        <begin position="664"/>
        <end position="704"/>
    </location>
</feature>
<dbReference type="PROSITE" id="PS50001">
    <property type="entry name" value="SH2"/>
    <property type="match status" value="1"/>
</dbReference>
<feature type="region of interest" description="Disordered" evidence="4">
    <location>
        <begin position="832"/>
        <end position="884"/>
    </location>
</feature>
<evidence type="ECO:0000313" key="8">
    <source>
        <dbReference type="Proteomes" id="UP000887575"/>
    </source>
</evidence>
<reference evidence="9" key="1">
    <citation type="submission" date="2024-02" db="UniProtKB">
        <authorList>
            <consortium name="WormBaseParasite"/>
        </authorList>
    </citation>
    <scope>IDENTIFICATION</scope>
</reference>
<feature type="region of interest" description="Disordered" evidence="4">
    <location>
        <begin position="913"/>
        <end position="935"/>
    </location>
</feature>
<dbReference type="GO" id="GO:0031267">
    <property type="term" value="F:small GTPase binding"/>
    <property type="evidence" value="ECO:0007669"/>
    <property type="project" value="TreeGrafter"/>
</dbReference>
<feature type="compositionally biased region" description="Polar residues" evidence="4">
    <location>
        <begin position="622"/>
        <end position="633"/>
    </location>
</feature>
<feature type="compositionally biased region" description="Polar residues" evidence="4">
    <location>
        <begin position="294"/>
        <end position="305"/>
    </location>
</feature>
<evidence type="ECO:0000259" key="6">
    <source>
        <dbReference type="PROSITE" id="PS50200"/>
    </source>
</evidence>
<dbReference type="Pfam" id="PF02204">
    <property type="entry name" value="VPS9"/>
    <property type="match status" value="1"/>
</dbReference>
<evidence type="ECO:0000256" key="3">
    <source>
        <dbReference type="PROSITE-ProRule" id="PRU00191"/>
    </source>
</evidence>
<dbReference type="PANTHER" id="PTHR23101">
    <property type="entry name" value="RAB GDP/GTP EXCHANGE FACTOR"/>
    <property type="match status" value="1"/>
</dbReference>
<keyword evidence="8" id="KW-1185">Reference proteome</keyword>
<feature type="compositionally biased region" description="Low complexity" evidence="4">
    <location>
        <begin position="364"/>
        <end position="394"/>
    </location>
</feature>
<sequence>MPTTPTRIREYANQTDIFKLRPPRSRETEMSITPERFVPQEYSSSPIVEHLANSREERPSPPMFSSGNNKSDSEALKFETEPAKRPTLLEQIVRSHPIWFLQSFGRSAATHLLKPMRPGTFIVRSSSRNGSMALSIRLPDGHEIDVDHYVIELCPREKLVRLESSPHNFHSLPILIEHYCKRGEELQCRLRLPVAVKECATTSALHSLALMGADFWTSSMALSSVSSAGSSSSSSPSPLLRRVHSRFERTLEKSRADDKEKDFAKKRPFSFRSKSGDGRRRGTANVEALLFASTHPSQQNVISPDTPSPPTKHERAAVPPSPILTQRGEIISRSHSRNEKKKQVPPTSPQLIGAKSDGNRRSFLRSLFSFGSSPSHHSHHQNVSSSPSQSSPSRAPITQLAKCHYFIPLPDNKVKGSRSAFELQQRFGEDTVFSSGPSMRTFKANQGGATMLTHPGSPLSGFRREKADLNSPINPGARIAKHLEGSPGPNITNSPRTERVPLRPPQNALDQNAMRNCVEELRRKRLQTADEMLRGESSGDSSVNGEIQQDNIRNRVTGGSWRGPSREQRLSVPNMPDEAVLHSARAIREKIGRTEAGELRAINEGLITPVVRRKQFTAPFTQNPQEIETMSTGSEEERKDNPPHGMVSRNRDALEAILDPSRKPDALFPRRYHSERSRSSRQLEETKKFDFSTKEPKFEEEKNNNTKAAQVFIPQQPGHSTWGAIAGELKNRQKIAKVRPTPHVRLGITKANPSTTSGMAVKEESASPHAKAHSDYAQLGDFHLCSPNSTAPNSSTSSLLFPKDEDAVSVAGTVFNEPWDSNVWENLLDLAQHGDPRPNRMNETITEEEDTSSDRTGESSQMQDSDDEMDLPLSTSYYSSSTQRKIPSDHVTVKAWEKENSHYSNFATIDSRREGSQRGTLGRNRIPSPEPSMHSLPRAVSRFSEACMGSLDDLPTLQNLNSFSPLISSQRKKPQTEEFGAITIQKYVEKLAESSTTVFGATVRRFIECTVEGEECDPMVVVRNVRQFINGIKNYLVKHGEGDLHELITIETSRLNANRILNIDAILEAVLHKILLRPVKPHLYHLMVKEQSRSGTLQALSTNLSLAKGMSLKELGFRNPEQLAQPNAMTMEQIKVCLRKMQHHYSPLKKFENLLRAVSLVAQPDRWSLDEENSGGVNASETLQRTQSIHIPNADDLVRWFVYILSRTSTVGCEVEAWYMWELLPQQMITQGDASFYLGALFSAVHILKNADAIRRMSDDASVRSTLDLSRACTSNSSLSSDAFLRVAVPDEVNGCIRYCTLPGVPQMTVSKICKVVAHQQGITNPEDYGLYILRSGFEDCLHPTDSPFLVREVARSHQTPHLFVYKRHDAKIAWPQQLPVARSPAIGGHTLPQLSI</sequence>
<dbReference type="SMART" id="SM00252">
    <property type="entry name" value="SH2"/>
    <property type="match status" value="1"/>
</dbReference>
<dbReference type="GO" id="GO:0030139">
    <property type="term" value="C:endocytic vesicle"/>
    <property type="evidence" value="ECO:0007669"/>
    <property type="project" value="TreeGrafter"/>
</dbReference>
<feature type="region of interest" description="Disordered" evidence="4">
    <location>
        <begin position="622"/>
        <end position="649"/>
    </location>
</feature>
<evidence type="ECO:0000256" key="2">
    <source>
        <dbReference type="ARBA" id="ARBA00022468"/>
    </source>
</evidence>
<organism evidence="8 9">
    <name type="scientific">Mesorhabditis belari</name>
    <dbReference type="NCBI Taxonomy" id="2138241"/>
    <lineage>
        <taxon>Eukaryota</taxon>
        <taxon>Metazoa</taxon>
        <taxon>Ecdysozoa</taxon>
        <taxon>Nematoda</taxon>
        <taxon>Chromadorea</taxon>
        <taxon>Rhabditida</taxon>
        <taxon>Rhabditina</taxon>
        <taxon>Rhabditomorpha</taxon>
        <taxon>Rhabditoidea</taxon>
        <taxon>Rhabditidae</taxon>
        <taxon>Mesorhabditinae</taxon>
        <taxon>Mesorhabditis</taxon>
    </lineage>
</organism>
<dbReference type="Proteomes" id="UP000887575">
    <property type="component" value="Unassembled WGS sequence"/>
</dbReference>
<accession>A0AAF3EL53</accession>
<feature type="compositionally biased region" description="Basic and acidic residues" evidence="4">
    <location>
        <begin position="672"/>
        <end position="704"/>
    </location>
</feature>
<dbReference type="CDD" id="cd01776">
    <property type="entry name" value="RA_Rin"/>
    <property type="match status" value="1"/>
</dbReference>
<dbReference type="PANTHER" id="PTHR23101:SF104">
    <property type="entry name" value="PROTEIN SPRINT"/>
    <property type="match status" value="1"/>
</dbReference>
<feature type="domain" description="SH2" evidence="5">
    <location>
        <begin position="99"/>
        <end position="194"/>
    </location>
</feature>
<dbReference type="Pfam" id="PF00017">
    <property type="entry name" value="SH2"/>
    <property type="match status" value="1"/>
</dbReference>
<dbReference type="SUPFAM" id="SSF55550">
    <property type="entry name" value="SH2 domain"/>
    <property type="match status" value="1"/>
</dbReference>
<dbReference type="GO" id="GO:0016192">
    <property type="term" value="P:vesicle-mediated transport"/>
    <property type="evidence" value="ECO:0007669"/>
    <property type="project" value="InterPro"/>
</dbReference>
<dbReference type="CDD" id="cd00173">
    <property type="entry name" value="SH2"/>
    <property type="match status" value="1"/>
</dbReference>
<feature type="region of interest" description="Disordered" evidence="4">
    <location>
        <begin position="20"/>
        <end position="81"/>
    </location>
</feature>
<feature type="domain" description="VPS9" evidence="7">
    <location>
        <begin position="1091"/>
        <end position="1257"/>
    </location>
</feature>
<dbReference type="Gene3D" id="1.20.1050.80">
    <property type="entry name" value="VPS9 domain"/>
    <property type="match status" value="1"/>
</dbReference>
<feature type="compositionally biased region" description="Basic and acidic residues" evidence="4">
    <location>
        <begin position="71"/>
        <end position="81"/>
    </location>
</feature>
<evidence type="ECO:0000256" key="1">
    <source>
        <dbReference type="ARBA" id="ARBA00006919"/>
    </source>
</evidence>
<evidence type="ECO:0000313" key="9">
    <source>
        <dbReference type="WBParaSite" id="MBELARI_LOCUS14771"/>
    </source>
</evidence>
<dbReference type="Pfam" id="PF23268">
    <property type="entry name" value="RIN1"/>
    <property type="match status" value="1"/>
</dbReference>
<feature type="compositionally biased region" description="Basic and acidic residues" evidence="4">
    <location>
        <begin position="250"/>
        <end position="265"/>
    </location>
</feature>
<evidence type="ECO:0000259" key="5">
    <source>
        <dbReference type="PROSITE" id="PS50001"/>
    </source>
</evidence>
<dbReference type="InterPro" id="IPR045046">
    <property type="entry name" value="Vps9-like"/>
</dbReference>
<proteinExistence type="inferred from homology"/>
<feature type="region of interest" description="Disordered" evidence="4">
    <location>
        <begin position="479"/>
        <end position="507"/>
    </location>
</feature>
<dbReference type="GO" id="GO:0005096">
    <property type="term" value="F:GTPase activator activity"/>
    <property type="evidence" value="ECO:0007669"/>
    <property type="project" value="UniProtKB-KW"/>
</dbReference>
<feature type="domain" description="Ras-associating" evidence="6">
    <location>
        <begin position="1281"/>
        <end position="1370"/>
    </location>
</feature>
<dbReference type="PROSITE" id="PS51205">
    <property type="entry name" value="VPS9"/>
    <property type="match status" value="1"/>
</dbReference>
<feature type="region of interest" description="Disordered" evidence="4">
    <location>
        <begin position="250"/>
        <end position="396"/>
    </location>
</feature>
<protein>
    <recommendedName>
        <fullName evidence="10">Protein sprint</fullName>
    </recommendedName>
</protein>